<gene>
    <name evidence="1" type="ORF">DSO57_1024521</name>
</gene>
<protein>
    <submittedName>
        <fullName evidence="1">Uncharacterized protein</fullName>
    </submittedName>
</protein>
<dbReference type="Proteomes" id="UP001165960">
    <property type="component" value="Unassembled WGS sequence"/>
</dbReference>
<evidence type="ECO:0000313" key="2">
    <source>
        <dbReference type="Proteomes" id="UP001165960"/>
    </source>
</evidence>
<dbReference type="EMBL" id="QTSX02004393">
    <property type="protein sequence ID" value="KAJ9065000.1"/>
    <property type="molecule type" value="Genomic_DNA"/>
</dbReference>
<reference evidence="1" key="1">
    <citation type="submission" date="2022-04" db="EMBL/GenBank/DDBJ databases">
        <title>Genome of the entomopathogenic fungus Entomophthora muscae.</title>
        <authorList>
            <person name="Elya C."/>
            <person name="Lovett B.R."/>
            <person name="Lee E."/>
            <person name="Macias A.M."/>
            <person name="Hajek A.E."/>
            <person name="De Bivort B.L."/>
            <person name="Kasson M.T."/>
            <person name="De Fine Licht H.H."/>
            <person name="Stajich J.E."/>
        </authorList>
    </citation>
    <scope>NUCLEOTIDE SEQUENCE</scope>
    <source>
        <strain evidence="1">Berkeley</strain>
    </source>
</reference>
<comment type="caution">
    <text evidence="1">The sequence shown here is derived from an EMBL/GenBank/DDBJ whole genome shotgun (WGS) entry which is preliminary data.</text>
</comment>
<sequence length="284" mass="32211">MAQSLDCMYPNSKHAVEEDKYFLRHAEEYGITITHTVAGLLNDFTASSNNMTGELTDSKDKLLQAFEKNQPPSHYIIPISKLLKAASVEMDPETGGLAEDIRKNGIFLLVYIKYNPLNHRGALSFEMTVNKLKGESSRPLQTYFANPFPKFNSEGVRQPDSGLDYTVVKMNGITLQVRQVGKIGTFDLQTLLINLVAGSALLRLATFLVELLMIRFMPQREVYCKYKYHETLDFGDYRKAQRRGCEAQDMAVQKPSFHNEFPVLEYPPQENNNHYPSTSNPNVS</sequence>
<proteinExistence type="predicted"/>
<evidence type="ECO:0000313" key="1">
    <source>
        <dbReference type="EMBL" id="KAJ9065000.1"/>
    </source>
</evidence>
<keyword evidence="2" id="KW-1185">Reference proteome</keyword>
<name>A0ACC2SRS2_9FUNG</name>
<accession>A0ACC2SRS2</accession>
<organism evidence="1 2">
    <name type="scientific">Entomophthora muscae</name>
    <dbReference type="NCBI Taxonomy" id="34485"/>
    <lineage>
        <taxon>Eukaryota</taxon>
        <taxon>Fungi</taxon>
        <taxon>Fungi incertae sedis</taxon>
        <taxon>Zoopagomycota</taxon>
        <taxon>Entomophthoromycotina</taxon>
        <taxon>Entomophthoromycetes</taxon>
        <taxon>Entomophthorales</taxon>
        <taxon>Entomophthoraceae</taxon>
        <taxon>Entomophthora</taxon>
    </lineage>
</organism>